<dbReference type="PANTHER" id="PTHR11265:SF0">
    <property type="entry name" value="12S RRNA N4-METHYLCYTIDINE METHYLTRANSFERASE"/>
    <property type="match status" value="1"/>
</dbReference>
<dbReference type="AlphaFoldDB" id="A0A7M1XLR3"/>
<dbReference type="GO" id="GO:0005737">
    <property type="term" value="C:cytoplasm"/>
    <property type="evidence" value="ECO:0007669"/>
    <property type="project" value="UniProtKB-SubCell"/>
</dbReference>
<feature type="binding site" evidence="6">
    <location>
        <position position="105"/>
    </location>
    <ligand>
        <name>S-adenosyl-L-methionine</name>
        <dbReference type="ChEBI" id="CHEBI:59789"/>
    </ligand>
</feature>
<evidence type="ECO:0000256" key="4">
    <source>
        <dbReference type="ARBA" id="ARBA00022679"/>
    </source>
</evidence>
<dbReference type="SUPFAM" id="SSF53335">
    <property type="entry name" value="S-adenosyl-L-methionine-dependent methyltransferases"/>
    <property type="match status" value="1"/>
</dbReference>
<keyword evidence="2 6" id="KW-0698">rRNA processing</keyword>
<protein>
    <recommendedName>
        <fullName evidence="6">Ribosomal RNA small subunit methyltransferase H</fullName>
        <ecNumber evidence="6">2.1.1.199</ecNumber>
    </recommendedName>
    <alternativeName>
        <fullName evidence="6">16S rRNA m(4)C1402 methyltransferase</fullName>
    </alternativeName>
    <alternativeName>
        <fullName evidence="6">rRNA (cytosine-N(4)-)-methyltransferase RsmH</fullName>
    </alternativeName>
</protein>
<feature type="binding site" evidence="6">
    <location>
        <begin position="36"/>
        <end position="38"/>
    </location>
    <ligand>
        <name>S-adenosyl-L-methionine</name>
        <dbReference type="ChEBI" id="CHEBI:59789"/>
    </ligand>
</feature>
<name>A0A7M1XLR3_9SPIR</name>
<evidence type="ECO:0000313" key="8">
    <source>
        <dbReference type="Proteomes" id="UP000593591"/>
    </source>
</evidence>
<evidence type="ECO:0000256" key="3">
    <source>
        <dbReference type="ARBA" id="ARBA00022603"/>
    </source>
</evidence>
<evidence type="ECO:0000256" key="1">
    <source>
        <dbReference type="ARBA" id="ARBA00010396"/>
    </source>
</evidence>
<feature type="binding site" evidence="6">
    <location>
        <position position="85"/>
    </location>
    <ligand>
        <name>S-adenosyl-L-methionine</name>
        <dbReference type="ChEBI" id="CHEBI:59789"/>
    </ligand>
</feature>
<evidence type="ECO:0000256" key="5">
    <source>
        <dbReference type="ARBA" id="ARBA00022691"/>
    </source>
</evidence>
<dbReference type="PANTHER" id="PTHR11265">
    <property type="entry name" value="S-ADENOSYL-METHYLTRANSFERASE MRAW"/>
    <property type="match status" value="1"/>
</dbReference>
<keyword evidence="5 6" id="KW-0949">S-adenosyl-L-methionine</keyword>
<organism evidence="7 8">
    <name type="scientific">Treponema rectale</name>
    <dbReference type="NCBI Taxonomy" id="744512"/>
    <lineage>
        <taxon>Bacteria</taxon>
        <taxon>Pseudomonadati</taxon>
        <taxon>Spirochaetota</taxon>
        <taxon>Spirochaetia</taxon>
        <taxon>Spirochaetales</taxon>
        <taxon>Treponemataceae</taxon>
        <taxon>Treponema</taxon>
    </lineage>
</organism>
<dbReference type="SUPFAM" id="SSF81799">
    <property type="entry name" value="Putative methyltransferase TM0872, insert domain"/>
    <property type="match status" value="1"/>
</dbReference>
<accession>A0A7M1XLR3</accession>
<dbReference type="PIRSF" id="PIRSF004486">
    <property type="entry name" value="MraW"/>
    <property type="match status" value="1"/>
</dbReference>
<keyword evidence="4 6" id="KW-0808">Transferase</keyword>
<dbReference type="Pfam" id="PF01795">
    <property type="entry name" value="Methyltransf_5"/>
    <property type="match status" value="1"/>
</dbReference>
<dbReference type="EC" id="2.1.1.199" evidence="6"/>
<evidence type="ECO:0000313" key="7">
    <source>
        <dbReference type="EMBL" id="QOS39751.1"/>
    </source>
</evidence>
<keyword evidence="3 6" id="KW-0489">Methyltransferase</keyword>
<dbReference type="Gene3D" id="3.40.50.150">
    <property type="entry name" value="Vaccinia Virus protein VP39"/>
    <property type="match status" value="1"/>
</dbReference>
<dbReference type="KEGG" id="trc:DYE49_04435"/>
<evidence type="ECO:0000256" key="6">
    <source>
        <dbReference type="HAMAP-Rule" id="MF_01007"/>
    </source>
</evidence>
<feature type="binding site" evidence="6">
    <location>
        <position position="112"/>
    </location>
    <ligand>
        <name>S-adenosyl-L-methionine</name>
        <dbReference type="ChEBI" id="CHEBI:59789"/>
    </ligand>
</feature>
<dbReference type="EMBL" id="CP031517">
    <property type="protein sequence ID" value="QOS39751.1"/>
    <property type="molecule type" value="Genomic_DNA"/>
</dbReference>
<comment type="catalytic activity">
    <reaction evidence="6">
        <text>cytidine(1402) in 16S rRNA + S-adenosyl-L-methionine = N(4)-methylcytidine(1402) in 16S rRNA + S-adenosyl-L-homocysteine + H(+)</text>
        <dbReference type="Rhea" id="RHEA:42928"/>
        <dbReference type="Rhea" id="RHEA-COMP:10286"/>
        <dbReference type="Rhea" id="RHEA-COMP:10287"/>
        <dbReference type="ChEBI" id="CHEBI:15378"/>
        <dbReference type="ChEBI" id="CHEBI:57856"/>
        <dbReference type="ChEBI" id="CHEBI:59789"/>
        <dbReference type="ChEBI" id="CHEBI:74506"/>
        <dbReference type="ChEBI" id="CHEBI:82748"/>
        <dbReference type="EC" id="2.1.1.199"/>
    </reaction>
</comment>
<comment type="similarity">
    <text evidence="1 6">Belongs to the methyltransferase superfamily. RsmH family.</text>
</comment>
<gene>
    <name evidence="6" type="primary">rsmH</name>
    <name evidence="7" type="ORF">DYE49_04435</name>
</gene>
<comment type="subcellular location">
    <subcellularLocation>
        <location evidence="6">Cytoplasm</location>
    </subcellularLocation>
</comment>
<dbReference type="GO" id="GO:0071424">
    <property type="term" value="F:rRNA (cytosine-N4-)-methyltransferase activity"/>
    <property type="evidence" value="ECO:0007669"/>
    <property type="project" value="UniProtKB-UniRule"/>
</dbReference>
<sequence length="312" mass="35672">MATEYNEHTPVMLKEVLSFVPKNKKLTYVDMTLGRGGHASEILKVLRKGSSFYGIDRDEDALTYCKGFLLSYANKVDLHYLHAEFKDATDLLKESIPGADFILMDIGVSSPQFDDPERGFSYRYDAPLDMRMNQEDHLTAKIIINTYSEKELIRVFRDLGECECYYPVVKKILAVREERSINTTYELVDIIKSSLPAKFLHKDGHPAKQFFLGLRYEVNGEMEQLKIGLKKAIDFLNPNGRLVIISFNSEEDKVVKDTFKEVTNNNHVDKYAKNGSSTGYIALTKKPLVPTEEEVLKNNRSKPSILRALERI</sequence>
<dbReference type="Proteomes" id="UP000593591">
    <property type="component" value="Chromosome"/>
</dbReference>
<comment type="function">
    <text evidence="6">Specifically methylates the N4 position of cytidine in position 1402 (C1402) of 16S rRNA.</text>
</comment>
<dbReference type="Gene3D" id="1.10.150.170">
    <property type="entry name" value="Putative methyltransferase TM0872, insert domain"/>
    <property type="match status" value="1"/>
</dbReference>
<dbReference type="InterPro" id="IPR002903">
    <property type="entry name" value="RsmH"/>
</dbReference>
<dbReference type="NCBIfam" id="TIGR00006">
    <property type="entry name" value="16S rRNA (cytosine(1402)-N(4))-methyltransferase RsmH"/>
    <property type="match status" value="1"/>
</dbReference>
<dbReference type="HAMAP" id="MF_01007">
    <property type="entry name" value="16SrRNA_methyltr_H"/>
    <property type="match status" value="1"/>
</dbReference>
<evidence type="ECO:0000256" key="2">
    <source>
        <dbReference type="ARBA" id="ARBA00022552"/>
    </source>
</evidence>
<reference evidence="7 8" key="1">
    <citation type="submission" date="2018-08" db="EMBL/GenBank/DDBJ databases">
        <title>The first complete genome of Treponema rectale (CHPAT), a commensal spirochete of the bovine rectum.</title>
        <authorList>
            <person name="Staton G.J."/>
            <person name="Clegg S.R."/>
            <person name="Carter S.D."/>
            <person name="Radford A.D."/>
            <person name="Darby A."/>
            <person name="Hall N."/>
            <person name="Birtles R.J."/>
            <person name="Evans N.J."/>
        </authorList>
    </citation>
    <scope>NUCLEOTIDE SEQUENCE [LARGE SCALE GENOMIC DNA]</scope>
    <source>
        <strain evidence="7 8">CHPA</strain>
    </source>
</reference>
<dbReference type="GO" id="GO:0070475">
    <property type="term" value="P:rRNA base methylation"/>
    <property type="evidence" value="ECO:0007669"/>
    <property type="project" value="UniProtKB-UniRule"/>
</dbReference>
<dbReference type="InterPro" id="IPR023397">
    <property type="entry name" value="SAM-dep_MeTrfase_MraW_recog"/>
</dbReference>
<feature type="binding site" evidence="6">
    <location>
        <position position="56"/>
    </location>
    <ligand>
        <name>S-adenosyl-L-methionine</name>
        <dbReference type="ChEBI" id="CHEBI:59789"/>
    </ligand>
</feature>
<dbReference type="InterPro" id="IPR029063">
    <property type="entry name" value="SAM-dependent_MTases_sf"/>
</dbReference>
<dbReference type="CDD" id="cd02440">
    <property type="entry name" value="AdoMet_MTases"/>
    <property type="match status" value="1"/>
</dbReference>
<keyword evidence="6" id="KW-0963">Cytoplasm</keyword>
<proteinExistence type="inferred from homology"/>